<dbReference type="Proteomes" id="UP000002488">
    <property type="component" value="Unassembled WGS sequence"/>
</dbReference>
<accession>C6LUT6</accession>
<feature type="region of interest" description="Disordered" evidence="2">
    <location>
        <begin position="37"/>
        <end position="58"/>
    </location>
</feature>
<sequence length="391" mass="45079">MQTKPFDVSSDFSKELMRKYKRLLREETCSPARQHIVDDESASGRIPRSLSNDRRSSNELTQELQSLVASEVDVQPVARDIEHIGTPFLQLSSPLRERRKASFDPLYTEQKTGKPDTGRRIMFDRTEQGPTSREELYSVENSTTDILKAEHASIVRALKQRAQEQIMQAHKERDMAINEARESSLTYMQKIDQLESLLMAKDNAIKNLQGDMSQLKDLYDARQQSMIDRQVVLEQENARLKDEIRSINTRIDQIKDHERATLEERVKLATDANLVKIESLENKLRLAERTVSSLEKDKLAILQETAKDVTEMNKCHEELKDRYSELALACKKLKQRMIIATSERNALKEENEALLDELSGLRERNENLSKELIRADRLVFGKPRNSSGVRI</sequence>
<dbReference type="OrthoDB" id="10252831at2759"/>
<evidence type="ECO:0000313" key="4">
    <source>
        <dbReference type="Proteomes" id="UP000002488"/>
    </source>
</evidence>
<name>C6LUT6_GIAIB</name>
<keyword evidence="1" id="KW-0175">Coiled coil</keyword>
<dbReference type="VEuPathDB" id="GiardiaDB:GL50581_2538"/>
<organism evidence="3 4">
    <name type="scientific">Giardia intestinalis (strain ATCC 50581 / GS clone H7)</name>
    <name type="common">Giardia lamblia</name>
    <dbReference type="NCBI Taxonomy" id="598745"/>
    <lineage>
        <taxon>Eukaryota</taxon>
        <taxon>Metamonada</taxon>
        <taxon>Diplomonadida</taxon>
        <taxon>Hexamitidae</taxon>
        <taxon>Giardiinae</taxon>
        <taxon>Giardia</taxon>
    </lineage>
</organism>
<gene>
    <name evidence="3" type="ORF">GL50581_2538</name>
</gene>
<dbReference type="EMBL" id="ACGJ01002331">
    <property type="protein sequence ID" value="EET00243.1"/>
    <property type="molecule type" value="Genomic_DNA"/>
</dbReference>
<reference evidence="3 4" key="1">
    <citation type="journal article" date="2009" name="PLoS Pathog.">
        <title>Draft genome sequencing of giardia intestinalis assemblage B isolate GS: is human giardiasis caused by two different species?</title>
        <authorList>
            <person name="Franzen O."/>
            <person name="Jerlstrom-Hultqvist J."/>
            <person name="Castro E."/>
            <person name="Sherwood E."/>
            <person name="Ankarklev J."/>
            <person name="Reiner D.S."/>
            <person name="Palm D."/>
            <person name="Andersson J.O."/>
            <person name="Andersson B."/>
            <person name="Svard S.G."/>
        </authorList>
    </citation>
    <scope>NUCLEOTIDE SEQUENCE [LARGE SCALE GENOMIC DNA]</scope>
    <source>
        <strain evidence="4">ATCC 50581 / GS clone H7</strain>
    </source>
</reference>
<dbReference type="AlphaFoldDB" id="C6LUT6"/>
<feature type="coiled-coil region" evidence="1">
    <location>
        <begin position="159"/>
        <end position="378"/>
    </location>
</feature>
<evidence type="ECO:0000313" key="3">
    <source>
        <dbReference type="EMBL" id="EET00243.1"/>
    </source>
</evidence>
<comment type="caution">
    <text evidence="3">The sequence shown here is derived from an EMBL/GenBank/DDBJ whole genome shotgun (WGS) entry which is preliminary data.</text>
</comment>
<proteinExistence type="predicted"/>
<evidence type="ECO:0000256" key="1">
    <source>
        <dbReference type="SAM" id="Coils"/>
    </source>
</evidence>
<evidence type="ECO:0000256" key="2">
    <source>
        <dbReference type="SAM" id="MobiDB-lite"/>
    </source>
</evidence>
<dbReference type="OMA" id="ERDMAIN"/>
<protein>
    <submittedName>
        <fullName evidence="3">Uncharacterized protein</fullName>
    </submittedName>
</protein>